<evidence type="ECO:0000313" key="2">
    <source>
        <dbReference type="EMBL" id="MBP2325209.1"/>
    </source>
</evidence>
<proteinExistence type="predicted"/>
<dbReference type="Pfam" id="PF01636">
    <property type="entry name" value="APH"/>
    <property type="match status" value="1"/>
</dbReference>
<evidence type="ECO:0000313" key="3">
    <source>
        <dbReference type="Proteomes" id="UP001519332"/>
    </source>
</evidence>
<evidence type="ECO:0000259" key="1">
    <source>
        <dbReference type="Pfam" id="PF01636"/>
    </source>
</evidence>
<dbReference type="RefSeq" id="WP_209642438.1">
    <property type="nucleotide sequence ID" value="NZ_JAGINW010000001.1"/>
</dbReference>
<dbReference type="InterPro" id="IPR002575">
    <property type="entry name" value="Aminoglycoside_PTrfase"/>
</dbReference>
<keyword evidence="3" id="KW-1185">Reference proteome</keyword>
<dbReference type="InterPro" id="IPR011009">
    <property type="entry name" value="Kinase-like_dom_sf"/>
</dbReference>
<dbReference type="SUPFAM" id="SSF56112">
    <property type="entry name" value="Protein kinase-like (PK-like)"/>
    <property type="match status" value="1"/>
</dbReference>
<sequence length="289" mass="31737">MSIHRVWEDLPASVRDAVERHVGQVIKTDHASAGRNSDLTVSLWTADGVVFVKGIAADAPNVYMHRAEAAVSAFLPSDLAPQLLWEIEEDGWYLLGFEHVAGRPADYEPGSSDLSLVAEAVRIIGRTAAPPLGVARRVMAQQWATALKGALNTKLPDDAHPWSVTNITLLAEWAAQAPAHMGGSNLIHSDLHSTNVLVSDRARLVDWAWWRSGAAWIDPAMLIIRLIAEGHRPEHAENWARQFAGFAQASAEALTVFAASVLRLWERKFPTTDATAAARQWAKYRLSQH</sequence>
<reference evidence="2 3" key="1">
    <citation type="submission" date="2021-03" db="EMBL/GenBank/DDBJ databases">
        <title>Sequencing the genomes of 1000 actinobacteria strains.</title>
        <authorList>
            <person name="Klenk H.-P."/>
        </authorList>
    </citation>
    <scope>NUCLEOTIDE SEQUENCE [LARGE SCALE GENOMIC DNA]</scope>
    <source>
        <strain evidence="2 3">DSM 46670</strain>
    </source>
</reference>
<protein>
    <recommendedName>
        <fullName evidence="1">Aminoglycoside phosphotransferase domain-containing protein</fullName>
    </recommendedName>
</protein>
<organism evidence="2 3">
    <name type="scientific">Kibdelosporangium banguiense</name>
    <dbReference type="NCBI Taxonomy" id="1365924"/>
    <lineage>
        <taxon>Bacteria</taxon>
        <taxon>Bacillati</taxon>
        <taxon>Actinomycetota</taxon>
        <taxon>Actinomycetes</taxon>
        <taxon>Pseudonocardiales</taxon>
        <taxon>Pseudonocardiaceae</taxon>
        <taxon>Kibdelosporangium</taxon>
    </lineage>
</organism>
<gene>
    <name evidence="2" type="ORF">JOF56_005594</name>
</gene>
<dbReference type="EMBL" id="JAGINW010000001">
    <property type="protein sequence ID" value="MBP2325209.1"/>
    <property type="molecule type" value="Genomic_DNA"/>
</dbReference>
<comment type="caution">
    <text evidence="2">The sequence shown here is derived from an EMBL/GenBank/DDBJ whole genome shotgun (WGS) entry which is preliminary data.</text>
</comment>
<dbReference type="Proteomes" id="UP001519332">
    <property type="component" value="Unassembled WGS sequence"/>
</dbReference>
<accession>A0ABS4TMH9</accession>
<name>A0ABS4TMH9_9PSEU</name>
<feature type="domain" description="Aminoglycoside phosphotransferase" evidence="1">
    <location>
        <begin position="37"/>
        <end position="247"/>
    </location>
</feature>